<evidence type="ECO:0000313" key="3">
    <source>
        <dbReference type="Proteomes" id="UP000286701"/>
    </source>
</evidence>
<name>A0A3S3VC65_9SPHI</name>
<comment type="caution">
    <text evidence="2">The sequence shown here is derived from an EMBL/GenBank/DDBJ whole genome shotgun (WGS) entry which is preliminary data.</text>
</comment>
<proteinExistence type="predicted"/>
<dbReference type="GO" id="GO:0016758">
    <property type="term" value="F:hexosyltransferase activity"/>
    <property type="evidence" value="ECO:0007669"/>
    <property type="project" value="UniProtKB-ARBA"/>
</dbReference>
<protein>
    <submittedName>
        <fullName evidence="2">Glycosyltransferase</fullName>
    </submittedName>
</protein>
<feature type="domain" description="Glycosyltransferase 2-like" evidence="1">
    <location>
        <begin position="5"/>
        <end position="181"/>
    </location>
</feature>
<dbReference type="SUPFAM" id="SSF53448">
    <property type="entry name" value="Nucleotide-diphospho-sugar transferases"/>
    <property type="match status" value="1"/>
</dbReference>
<dbReference type="PANTHER" id="PTHR22916">
    <property type="entry name" value="GLYCOSYLTRANSFERASE"/>
    <property type="match status" value="1"/>
</dbReference>
<organism evidence="2 3">
    <name type="scientific">Mucilaginibacter gilvus</name>
    <dbReference type="NCBI Taxonomy" id="2305909"/>
    <lineage>
        <taxon>Bacteria</taxon>
        <taxon>Pseudomonadati</taxon>
        <taxon>Bacteroidota</taxon>
        <taxon>Sphingobacteriia</taxon>
        <taxon>Sphingobacteriales</taxon>
        <taxon>Sphingobacteriaceae</taxon>
        <taxon>Mucilaginibacter</taxon>
    </lineage>
</organism>
<keyword evidence="3" id="KW-1185">Reference proteome</keyword>
<dbReference type="EMBL" id="SBIW01000007">
    <property type="protein sequence ID" value="RWY50194.1"/>
    <property type="molecule type" value="Genomic_DNA"/>
</dbReference>
<dbReference type="OrthoDB" id="9815829at2"/>
<dbReference type="PANTHER" id="PTHR22916:SF3">
    <property type="entry name" value="UDP-GLCNAC:BETAGAL BETA-1,3-N-ACETYLGLUCOSAMINYLTRANSFERASE-LIKE PROTEIN 1"/>
    <property type="match status" value="1"/>
</dbReference>
<dbReference type="AlphaFoldDB" id="A0A3S3VC65"/>
<dbReference type="Pfam" id="PF00535">
    <property type="entry name" value="Glycos_transf_2"/>
    <property type="match status" value="1"/>
</dbReference>
<gene>
    <name evidence="2" type="ORF">EPL05_15700</name>
</gene>
<keyword evidence="2" id="KW-0808">Transferase</keyword>
<evidence type="ECO:0000313" key="2">
    <source>
        <dbReference type="EMBL" id="RWY50194.1"/>
    </source>
</evidence>
<evidence type="ECO:0000259" key="1">
    <source>
        <dbReference type="Pfam" id="PF00535"/>
    </source>
</evidence>
<dbReference type="InterPro" id="IPR029044">
    <property type="entry name" value="Nucleotide-diphossugar_trans"/>
</dbReference>
<dbReference type="InterPro" id="IPR001173">
    <property type="entry name" value="Glyco_trans_2-like"/>
</dbReference>
<sequence length="287" mass="33840">MPKVSIIVPTYNRSVYLKETLNSILKQSFDDYEIIITDNCSPDDTEQVVKSIADPRIVYSKNAQNLGSVNNYNKSLELVKGELIHLFSDDDIMLADCLADKVAVFEKYPEVAILHSDINTIDKNGHIISNSHAFNVYKKWAKLHATSRIFDKKQYHKFLMANNFVCMPAVMMRTSVFKKIGFFDSTLSYIVDWQYWLKASLFFDFYYINKKTISYRIHDTNTVKKLSLRILNNEFNHVLKDLRENYKDSLVIKNNLQAFLIKLYYNGFHRHYYTNYVRWLLEFIKPN</sequence>
<dbReference type="RefSeq" id="WP_128534925.1">
    <property type="nucleotide sequence ID" value="NZ_SBIW01000007.1"/>
</dbReference>
<dbReference type="Gene3D" id="3.90.550.10">
    <property type="entry name" value="Spore Coat Polysaccharide Biosynthesis Protein SpsA, Chain A"/>
    <property type="match status" value="1"/>
</dbReference>
<dbReference type="Proteomes" id="UP000286701">
    <property type="component" value="Unassembled WGS sequence"/>
</dbReference>
<reference evidence="2 3" key="1">
    <citation type="submission" date="2019-01" db="EMBL/GenBank/DDBJ databases">
        <title>Mucilaginibacter antarcticum sp. nov., isolated from antarctic soil.</title>
        <authorList>
            <person name="Yan Y.-Q."/>
            <person name="Du Z.-J."/>
        </authorList>
    </citation>
    <scope>NUCLEOTIDE SEQUENCE [LARGE SCALE GENOMIC DNA]</scope>
    <source>
        <strain evidence="2 3">F01003</strain>
    </source>
</reference>
<accession>A0A3S3VC65</accession>